<dbReference type="PANTHER" id="PTHR46124:SF2">
    <property type="entry name" value="D-AMINOACYL-TRNA DEACYLASE"/>
    <property type="match status" value="1"/>
</dbReference>
<dbReference type="Gene3D" id="3.20.20.140">
    <property type="entry name" value="Metal-dependent hydrolases"/>
    <property type="match status" value="1"/>
</dbReference>
<name>A0A815NGG0_ADIRI</name>
<dbReference type="SUPFAM" id="SSF51556">
    <property type="entry name" value="Metallo-dependent hydrolases"/>
    <property type="match status" value="1"/>
</dbReference>
<evidence type="ECO:0000313" key="4">
    <source>
        <dbReference type="Proteomes" id="UP000663828"/>
    </source>
</evidence>
<evidence type="ECO:0000313" key="5">
    <source>
        <dbReference type="Proteomes" id="UP000663852"/>
    </source>
</evidence>
<evidence type="ECO:0000256" key="1">
    <source>
        <dbReference type="ARBA" id="ARBA00009275"/>
    </source>
</evidence>
<dbReference type="AlphaFoldDB" id="A0A815NGG0"/>
<sequence>MEQLKNCFEVMFSGMKMNQQSCTNTPISSSIIRDVCDDSLLNGICENNNCDQLHLTESIQLTDGHFHDRLLNEAWSCTIESIENIEQFIGITNVHKPFMWDETFSIIPETLKSKIRLYETYGIHPRYLGTHPFNDLLCLRHLIQTRPMVAVGECGLDFLNAEQLSLQMEIFASQIKLANEFHLPLVVHCRQMDQQLFDILKRTVLDGSMKIQWHCCHSRGTSIYREFLDYFPSSILSIGGMCCRTSESILHDFIRELHETGNQRRVVLETDSPYLKSSSVLINKENNCPMLGILAVSAYITKHVLRNDQWANLLKRNTNVLQQFFNLK</sequence>
<proteinExistence type="inferred from homology"/>
<accession>A0A815NGG0</accession>
<dbReference type="Proteomes" id="UP000663828">
    <property type="component" value="Unassembled WGS sequence"/>
</dbReference>
<dbReference type="Proteomes" id="UP000663852">
    <property type="component" value="Unassembled WGS sequence"/>
</dbReference>
<keyword evidence="4" id="KW-1185">Reference proteome</keyword>
<comment type="caution">
    <text evidence="3">The sequence shown here is derived from an EMBL/GenBank/DDBJ whole genome shotgun (WGS) entry which is preliminary data.</text>
</comment>
<evidence type="ECO:0000313" key="2">
    <source>
        <dbReference type="EMBL" id="CAF1403525.1"/>
    </source>
</evidence>
<dbReference type="InterPro" id="IPR032466">
    <property type="entry name" value="Metal_Hydrolase"/>
</dbReference>
<comment type="similarity">
    <text evidence="1">Belongs to the metallo-dependent hydrolases superfamily. TatD-type hydrolase family.</text>
</comment>
<protein>
    <submittedName>
        <fullName evidence="3">Uncharacterized protein</fullName>
    </submittedName>
</protein>
<dbReference type="OrthoDB" id="413993at2759"/>
<reference evidence="3" key="1">
    <citation type="submission" date="2021-02" db="EMBL/GenBank/DDBJ databases">
        <authorList>
            <person name="Nowell W R."/>
        </authorList>
    </citation>
    <scope>NUCLEOTIDE SEQUENCE</scope>
</reference>
<dbReference type="EMBL" id="CAJNOJ010000405">
    <property type="protein sequence ID" value="CAF1436189.1"/>
    <property type="molecule type" value="Genomic_DNA"/>
</dbReference>
<dbReference type="Pfam" id="PF01026">
    <property type="entry name" value="TatD_DNase"/>
    <property type="match status" value="1"/>
</dbReference>
<gene>
    <name evidence="3" type="ORF">EDS130_LOCUS38543</name>
    <name evidence="2" type="ORF">XAT740_LOCUS34281</name>
</gene>
<evidence type="ECO:0000313" key="3">
    <source>
        <dbReference type="EMBL" id="CAF1436189.1"/>
    </source>
</evidence>
<organism evidence="3 5">
    <name type="scientific">Adineta ricciae</name>
    <name type="common">Rotifer</name>
    <dbReference type="NCBI Taxonomy" id="249248"/>
    <lineage>
        <taxon>Eukaryota</taxon>
        <taxon>Metazoa</taxon>
        <taxon>Spiralia</taxon>
        <taxon>Gnathifera</taxon>
        <taxon>Rotifera</taxon>
        <taxon>Eurotatoria</taxon>
        <taxon>Bdelloidea</taxon>
        <taxon>Adinetida</taxon>
        <taxon>Adinetidae</taxon>
        <taxon>Adineta</taxon>
    </lineage>
</organism>
<dbReference type="InterPro" id="IPR001130">
    <property type="entry name" value="TatD-like"/>
</dbReference>
<dbReference type="PANTHER" id="PTHR46124">
    <property type="entry name" value="D-AMINOACYL-TRNA DEACYLASE"/>
    <property type="match status" value="1"/>
</dbReference>
<dbReference type="GO" id="GO:0016788">
    <property type="term" value="F:hydrolase activity, acting on ester bonds"/>
    <property type="evidence" value="ECO:0007669"/>
    <property type="project" value="InterPro"/>
</dbReference>
<dbReference type="EMBL" id="CAJNOR010003337">
    <property type="protein sequence ID" value="CAF1403525.1"/>
    <property type="molecule type" value="Genomic_DNA"/>
</dbReference>